<accession>A0ABP5U0P5</accession>
<evidence type="ECO:0000259" key="5">
    <source>
        <dbReference type="Pfam" id="PF01011"/>
    </source>
</evidence>
<evidence type="ECO:0000256" key="2">
    <source>
        <dbReference type="ARBA" id="ARBA00008156"/>
    </source>
</evidence>
<comment type="cofactor">
    <cofactor evidence="1">
        <name>pyrroloquinoline quinone</name>
        <dbReference type="ChEBI" id="CHEBI:58442"/>
    </cofactor>
</comment>
<dbReference type="Pfam" id="PF01011">
    <property type="entry name" value="PQQ"/>
    <property type="match status" value="2"/>
</dbReference>
<dbReference type="InterPro" id="IPR017512">
    <property type="entry name" value="PQQ_MeOH/EtOH_DH"/>
</dbReference>
<dbReference type="InterPro" id="IPR002372">
    <property type="entry name" value="PQQ_rpt_dom"/>
</dbReference>
<evidence type="ECO:0000256" key="4">
    <source>
        <dbReference type="ARBA" id="ARBA00023002"/>
    </source>
</evidence>
<dbReference type="PANTHER" id="PTHR32303">
    <property type="entry name" value="QUINOPROTEIN ALCOHOL DEHYDROGENASE (CYTOCHROME C)"/>
    <property type="match status" value="1"/>
</dbReference>
<dbReference type="SMART" id="SM00564">
    <property type="entry name" value="PQQ"/>
    <property type="match status" value="6"/>
</dbReference>
<evidence type="ECO:0000313" key="7">
    <source>
        <dbReference type="Proteomes" id="UP001501218"/>
    </source>
</evidence>
<dbReference type="InterPro" id="IPR018391">
    <property type="entry name" value="PQQ_b-propeller_rpt"/>
</dbReference>
<dbReference type="SUPFAM" id="SSF50998">
    <property type="entry name" value="Quinoprotein alcohol dehydrogenase-like"/>
    <property type="match status" value="1"/>
</dbReference>
<proteinExistence type="inferred from homology"/>
<evidence type="ECO:0000313" key="6">
    <source>
        <dbReference type="EMBL" id="GAA2364262.1"/>
    </source>
</evidence>
<dbReference type="NCBIfam" id="TIGR03075">
    <property type="entry name" value="PQQ_enz_alc_DH"/>
    <property type="match status" value="1"/>
</dbReference>
<keyword evidence="3" id="KW-0479">Metal-binding</keyword>
<dbReference type="RefSeq" id="WP_344138081.1">
    <property type="nucleotide sequence ID" value="NZ_BAAARA010000025.1"/>
</dbReference>
<evidence type="ECO:0000256" key="1">
    <source>
        <dbReference type="ARBA" id="ARBA00001931"/>
    </source>
</evidence>
<comment type="caution">
    <text evidence="6">The sequence shown here is derived from an EMBL/GenBank/DDBJ whole genome shotgun (WGS) entry which is preliminary data.</text>
</comment>
<name>A0ABP5U0P5_9PSEU</name>
<keyword evidence="7" id="KW-1185">Reference proteome</keyword>
<comment type="similarity">
    <text evidence="2">Belongs to the bacterial PQQ dehydrogenase family.</text>
</comment>
<evidence type="ECO:0000256" key="3">
    <source>
        <dbReference type="ARBA" id="ARBA00022723"/>
    </source>
</evidence>
<gene>
    <name evidence="6" type="ORF">GCM10009854_50090</name>
</gene>
<reference evidence="7" key="1">
    <citation type="journal article" date="2019" name="Int. J. Syst. Evol. Microbiol.">
        <title>The Global Catalogue of Microorganisms (GCM) 10K type strain sequencing project: providing services to taxonomists for standard genome sequencing and annotation.</title>
        <authorList>
            <consortium name="The Broad Institute Genomics Platform"/>
            <consortium name="The Broad Institute Genome Sequencing Center for Infectious Disease"/>
            <person name="Wu L."/>
            <person name="Ma J."/>
        </authorList>
    </citation>
    <scope>NUCLEOTIDE SEQUENCE [LARGE SCALE GENOMIC DNA]</scope>
    <source>
        <strain evidence="7">JCM 16221</strain>
    </source>
</reference>
<dbReference type="Gene3D" id="2.140.10.10">
    <property type="entry name" value="Quinoprotein alcohol dehydrogenase-like superfamily"/>
    <property type="match status" value="1"/>
</dbReference>
<feature type="domain" description="Pyrrolo-quinoline quinone repeat" evidence="5">
    <location>
        <begin position="46"/>
        <end position="356"/>
    </location>
</feature>
<keyword evidence="4" id="KW-0560">Oxidoreductase</keyword>
<organism evidence="6 7">
    <name type="scientific">Saccharopolyspora halophila</name>
    <dbReference type="NCBI Taxonomy" id="405551"/>
    <lineage>
        <taxon>Bacteria</taxon>
        <taxon>Bacillati</taxon>
        <taxon>Actinomycetota</taxon>
        <taxon>Actinomycetes</taxon>
        <taxon>Pseudonocardiales</taxon>
        <taxon>Pseudonocardiaceae</taxon>
        <taxon>Saccharopolyspora</taxon>
    </lineage>
</organism>
<protein>
    <submittedName>
        <fullName evidence="6">PQQ-dependent methanol/ethanol family dehydrogenase</fullName>
    </submittedName>
</protein>
<feature type="domain" description="Pyrrolo-quinoline quinone repeat" evidence="5">
    <location>
        <begin position="470"/>
        <end position="528"/>
    </location>
</feature>
<sequence length="561" mass="61396">MTIEYVDAGEAIDYTALSNVSGTAPAVTNGIDYERLTNARSESHNWLTYYGDYDGKRYSLLDQINTENVKRIGPAWVFQAGTAGMIAGASTYAFEATPLVVDGVMYLSGWDGWAWALDAKTGSELWRYKHAVPYDVSLCCGNVNRGVAVAKGKVFFVTPNAHLLALDATNGKRVWEKTFGDVRAGESASLAPLVVKDMVVTGSAGGEFGVRGHMDAFDLETGEHRWRCYTVPKPGEPGSETWPADGEAWARGGANPWITATFDPDTNLLYAGTGNPAPDFDGAVREGDNLYTDSIVAVDVDAGDIRWHYQCTPHDVWDYDSTMENILFDQDGRKLLGHFDKNGYFFVLDRTNGELVSVTPYVDRIDWGTITRDGKVTPRKYPDAEGDPVHFYPGPAGAKEWTHAAYNPETELFYVPVQDVGATATRRRREFREGIPYWGAGVQVDADDMRGSISAFDATGEEKWRWRNEMPMCSSVLTTAGNLVFAGTPSGELIALDARSGELLWQFQCGSGHHGSPMTYMVDDKQYVAVPVGWGGWIEGFLPGMLGAGHGSALLVFALPD</sequence>
<dbReference type="Proteomes" id="UP001501218">
    <property type="component" value="Unassembled WGS sequence"/>
</dbReference>
<dbReference type="InterPro" id="IPR011047">
    <property type="entry name" value="Quinoprotein_ADH-like_sf"/>
</dbReference>
<dbReference type="EMBL" id="BAAARA010000025">
    <property type="protein sequence ID" value="GAA2364262.1"/>
    <property type="molecule type" value="Genomic_DNA"/>
</dbReference>